<dbReference type="AlphaFoldDB" id="A0A6V7PSA1"/>
<reference evidence="2" key="1">
    <citation type="submission" date="2020-07" db="EMBL/GenBank/DDBJ databases">
        <authorList>
            <person name="Lin J."/>
        </authorList>
    </citation>
    <scope>NUCLEOTIDE SEQUENCE</scope>
</reference>
<protein>
    <submittedName>
        <fullName evidence="2">Uncharacterized protein</fullName>
    </submittedName>
</protein>
<organism evidence="2">
    <name type="scientific">Ananas comosus var. bracteatus</name>
    <name type="common">red pineapple</name>
    <dbReference type="NCBI Taxonomy" id="296719"/>
    <lineage>
        <taxon>Eukaryota</taxon>
        <taxon>Viridiplantae</taxon>
        <taxon>Streptophyta</taxon>
        <taxon>Embryophyta</taxon>
        <taxon>Tracheophyta</taxon>
        <taxon>Spermatophyta</taxon>
        <taxon>Magnoliopsida</taxon>
        <taxon>Liliopsida</taxon>
        <taxon>Poales</taxon>
        <taxon>Bromeliaceae</taxon>
        <taxon>Bromelioideae</taxon>
        <taxon>Ananas</taxon>
    </lineage>
</organism>
<dbReference type="EMBL" id="LR862151">
    <property type="protein sequence ID" value="CAD1833578.1"/>
    <property type="molecule type" value="Genomic_DNA"/>
</dbReference>
<evidence type="ECO:0000313" key="2">
    <source>
        <dbReference type="EMBL" id="CAD1833578.1"/>
    </source>
</evidence>
<gene>
    <name evidence="2" type="ORF">CB5_LOCUS16789</name>
</gene>
<feature type="compositionally biased region" description="Low complexity" evidence="1">
    <location>
        <begin position="131"/>
        <end position="142"/>
    </location>
</feature>
<accession>A0A6V7PSA1</accession>
<feature type="region of interest" description="Disordered" evidence="1">
    <location>
        <begin position="131"/>
        <end position="151"/>
    </location>
</feature>
<evidence type="ECO:0000256" key="1">
    <source>
        <dbReference type="SAM" id="MobiDB-lite"/>
    </source>
</evidence>
<sequence>MAMANNDNDEFHQFSKTTLLCRERPKLLFACGSVSSWTFTLTCRPSRIFRSSRASSIPTLSPTRDSRALCPPPSPVALPVPCSSAKPAGLGELSHAIPPPPPTRSCDRRSRRARRVVALWICRSLSPRSRLSSFSDLRGSSPSRDRSELTGPRALSLALAPSRALRGHGEDLLLLLPSSSCDQQEELSSPRTLSLAALRGHHRGGARRSGEDLLLLLSLPIV</sequence>
<proteinExistence type="predicted"/>
<name>A0A6V7PSA1_ANACO</name>